<keyword evidence="8" id="KW-0443">Lipid metabolism</keyword>
<keyword evidence="9 11" id="KW-0275">Fatty acid biosynthesis</keyword>
<dbReference type="InterPro" id="IPR017568">
    <property type="entry name" value="3-oxoacyl-ACP_synth-2"/>
</dbReference>
<dbReference type="CDD" id="cd00834">
    <property type="entry name" value="KAS_I_II"/>
    <property type="match status" value="1"/>
</dbReference>
<dbReference type="PROSITE" id="PS52004">
    <property type="entry name" value="KS3_2"/>
    <property type="match status" value="1"/>
</dbReference>
<comment type="pathway">
    <text evidence="1 11">Lipid metabolism; fatty acid biosynthesis.</text>
</comment>
<dbReference type="PIRSF" id="PIRSF000447">
    <property type="entry name" value="KAS_II"/>
    <property type="match status" value="1"/>
</dbReference>
<dbReference type="InterPro" id="IPR000794">
    <property type="entry name" value="Beta-ketoacyl_synthase"/>
</dbReference>
<feature type="domain" description="Ketosynthase family 3 (KS3)" evidence="14">
    <location>
        <begin position="3"/>
        <end position="411"/>
    </location>
</feature>
<evidence type="ECO:0000313" key="15">
    <source>
        <dbReference type="EMBL" id="BBP43809.1"/>
    </source>
</evidence>
<evidence type="ECO:0000256" key="9">
    <source>
        <dbReference type="ARBA" id="ARBA00023160"/>
    </source>
</evidence>
<sequence>MSKRRVVITGLGCVTPLGNNVKDTWDAILAGKSGIAPLTGFDTTGFAVTFGGEIKGFNIEDYISAKEAKKMDPFIHYGMAAGTQALLDSGLEVTEENAFRIGVSIGSGIGGISSIEKQHATLVNSGPRRVSPFFVPSSIINMISGNLSIMHGLKGPNLAISTACATGTHSIGDAARLIQFGDVDVMVAGGAEYATTPLGVAGFAAAKALSTRNDDPLSASRPWDKGRDGFVLSDGAGVVVLEEYEHAKARGARIYAEFMGFGMSGDAYHMTKPADGGEGGARCVKQTLLNAGLNPDQIQYINAHGTSTPAGDVCEAAAVKSVFGQHAYNLTVSSTKSMTGHALGAAGGMEAVFTALAIYEQVMPPTMNLEDPEEGCDLDFVQGEARQAKIDYALSNSLGFGGTNASIILGKL</sequence>
<accession>A0A6F8PNW8</accession>
<evidence type="ECO:0000256" key="12">
    <source>
        <dbReference type="PIRSR" id="PIRSR000447-1"/>
    </source>
</evidence>
<evidence type="ECO:0000256" key="4">
    <source>
        <dbReference type="ARBA" id="ARBA00014657"/>
    </source>
</evidence>
<gene>
    <name evidence="15" type="primary">fabF</name>
    <name evidence="15" type="ORF">THMIRHAT_15550</name>
</gene>
<evidence type="ECO:0000256" key="2">
    <source>
        <dbReference type="ARBA" id="ARBA00008467"/>
    </source>
</evidence>
<dbReference type="PROSITE" id="PS00606">
    <property type="entry name" value="KS3_1"/>
    <property type="match status" value="1"/>
</dbReference>
<evidence type="ECO:0000256" key="8">
    <source>
        <dbReference type="ARBA" id="ARBA00023098"/>
    </source>
</evidence>
<evidence type="ECO:0000256" key="10">
    <source>
        <dbReference type="ARBA" id="ARBA00023315"/>
    </source>
</evidence>
<evidence type="ECO:0000256" key="7">
    <source>
        <dbReference type="ARBA" id="ARBA00022832"/>
    </source>
</evidence>
<dbReference type="GO" id="GO:0005829">
    <property type="term" value="C:cytosol"/>
    <property type="evidence" value="ECO:0007669"/>
    <property type="project" value="TreeGrafter"/>
</dbReference>
<evidence type="ECO:0000259" key="14">
    <source>
        <dbReference type="PROSITE" id="PS52004"/>
    </source>
</evidence>
<keyword evidence="7" id="KW-0276">Fatty acid metabolism</keyword>
<dbReference type="NCBIfam" id="TIGR03150">
    <property type="entry name" value="fabF"/>
    <property type="match status" value="1"/>
</dbReference>
<dbReference type="FunFam" id="3.40.47.10:FF:000009">
    <property type="entry name" value="3-oxoacyl-[acyl-carrier-protein] synthase 2"/>
    <property type="match status" value="1"/>
</dbReference>
<dbReference type="InterPro" id="IPR014030">
    <property type="entry name" value="Ketoacyl_synth_N"/>
</dbReference>
<feature type="active site" description="For beta-ketoacyl synthase activity" evidence="12">
    <location>
        <position position="164"/>
    </location>
</feature>
<evidence type="ECO:0000313" key="16">
    <source>
        <dbReference type="Proteomes" id="UP000501466"/>
    </source>
</evidence>
<keyword evidence="16" id="KW-1185">Reference proteome</keyword>
<proteinExistence type="inferred from homology"/>
<comment type="catalytic activity">
    <reaction evidence="11">
        <text>a fatty acyl-[ACP] + malonyl-[ACP] + H(+) = a 3-oxoacyl-[ACP] + holo-[ACP] + CO2</text>
        <dbReference type="Rhea" id="RHEA:22836"/>
        <dbReference type="Rhea" id="RHEA-COMP:9623"/>
        <dbReference type="Rhea" id="RHEA-COMP:9685"/>
        <dbReference type="Rhea" id="RHEA-COMP:9916"/>
        <dbReference type="Rhea" id="RHEA-COMP:14125"/>
        <dbReference type="ChEBI" id="CHEBI:15378"/>
        <dbReference type="ChEBI" id="CHEBI:16526"/>
        <dbReference type="ChEBI" id="CHEBI:64479"/>
        <dbReference type="ChEBI" id="CHEBI:78449"/>
        <dbReference type="ChEBI" id="CHEBI:78776"/>
        <dbReference type="ChEBI" id="CHEBI:138651"/>
    </reaction>
</comment>
<evidence type="ECO:0000256" key="3">
    <source>
        <dbReference type="ARBA" id="ARBA00012356"/>
    </source>
</evidence>
<dbReference type="AlphaFoldDB" id="A0A6F8PNW8"/>
<dbReference type="InterPro" id="IPR016039">
    <property type="entry name" value="Thiolase-like"/>
</dbReference>
<dbReference type="KEGG" id="tzo:THMIRHAT_15550"/>
<reference evidence="16" key="1">
    <citation type="submission" date="2019-11" db="EMBL/GenBank/DDBJ databases">
        <title>Isolation and characterization of two novel species in the genus Thiomicrorhabdus.</title>
        <authorList>
            <person name="Mochizuki J."/>
            <person name="Kojima H."/>
            <person name="Fukui M."/>
        </authorList>
    </citation>
    <scope>NUCLEOTIDE SEQUENCE [LARGE SCALE GENOMIC DNA]</scope>
    <source>
        <strain evidence="16">AkT22</strain>
    </source>
</reference>
<dbReference type="EC" id="2.3.1.179" evidence="3 11"/>
<organism evidence="15 16">
    <name type="scientific">Thiosulfativibrio zosterae</name>
    <dbReference type="NCBI Taxonomy" id="2675053"/>
    <lineage>
        <taxon>Bacteria</taxon>
        <taxon>Pseudomonadati</taxon>
        <taxon>Pseudomonadota</taxon>
        <taxon>Gammaproteobacteria</taxon>
        <taxon>Thiotrichales</taxon>
        <taxon>Piscirickettsiaceae</taxon>
        <taxon>Thiosulfativibrio</taxon>
    </lineage>
</organism>
<dbReference type="Pfam" id="PF00109">
    <property type="entry name" value="ketoacyl-synt"/>
    <property type="match status" value="1"/>
</dbReference>
<comment type="function">
    <text evidence="11">Involved in the type II fatty acid elongation cycle. Catalyzes the elongation of a wide range of acyl-ACP by the addition of two carbons from malonyl-ACP to an acyl acceptor. Can efficiently catalyze the conversion of palmitoleoyl-ACP (cis-hexadec-9-enoyl-ACP) to cis-vaccenoyl-ACP (cis-octadec-11-enoyl-ACP), an essential step in the thermal regulation of fatty acid composition.</text>
</comment>
<evidence type="ECO:0000256" key="5">
    <source>
        <dbReference type="ARBA" id="ARBA00022516"/>
    </source>
</evidence>
<evidence type="ECO:0000256" key="6">
    <source>
        <dbReference type="ARBA" id="ARBA00022679"/>
    </source>
</evidence>
<protein>
    <recommendedName>
        <fullName evidence="4 11">3-oxoacyl-[acyl-carrier-protein] synthase 2</fullName>
        <ecNumber evidence="3 11">2.3.1.179</ecNumber>
    </recommendedName>
</protein>
<dbReference type="Pfam" id="PF02801">
    <property type="entry name" value="Ketoacyl-synt_C"/>
    <property type="match status" value="1"/>
</dbReference>
<dbReference type="EMBL" id="AP021888">
    <property type="protein sequence ID" value="BBP43809.1"/>
    <property type="molecule type" value="Genomic_DNA"/>
</dbReference>
<dbReference type="Proteomes" id="UP000501466">
    <property type="component" value="Chromosome"/>
</dbReference>
<dbReference type="SUPFAM" id="SSF53901">
    <property type="entry name" value="Thiolase-like"/>
    <property type="match status" value="2"/>
</dbReference>
<dbReference type="GO" id="GO:0006633">
    <property type="term" value="P:fatty acid biosynthetic process"/>
    <property type="evidence" value="ECO:0007669"/>
    <property type="project" value="UniProtKB-UniRule"/>
</dbReference>
<dbReference type="PANTHER" id="PTHR11712">
    <property type="entry name" value="POLYKETIDE SYNTHASE-RELATED"/>
    <property type="match status" value="1"/>
</dbReference>
<evidence type="ECO:0000256" key="1">
    <source>
        <dbReference type="ARBA" id="ARBA00005194"/>
    </source>
</evidence>
<comment type="catalytic activity">
    <reaction evidence="11">
        <text>(9Z)-hexadecenoyl-[ACP] + malonyl-[ACP] + H(+) = 3-oxo-(11Z)-octadecenoyl-[ACP] + holo-[ACP] + CO2</text>
        <dbReference type="Rhea" id="RHEA:55040"/>
        <dbReference type="Rhea" id="RHEA-COMP:9623"/>
        <dbReference type="Rhea" id="RHEA-COMP:9685"/>
        <dbReference type="Rhea" id="RHEA-COMP:10800"/>
        <dbReference type="Rhea" id="RHEA-COMP:14074"/>
        <dbReference type="ChEBI" id="CHEBI:15378"/>
        <dbReference type="ChEBI" id="CHEBI:16526"/>
        <dbReference type="ChEBI" id="CHEBI:64479"/>
        <dbReference type="ChEBI" id="CHEBI:78449"/>
        <dbReference type="ChEBI" id="CHEBI:83989"/>
        <dbReference type="ChEBI" id="CHEBI:138538"/>
        <dbReference type="EC" id="2.3.1.179"/>
    </reaction>
</comment>
<comment type="similarity">
    <text evidence="2 11 13">Belongs to the thiolase-like superfamily. Beta-ketoacyl-ACP synthases family.</text>
</comment>
<keyword evidence="10 11" id="KW-0012">Acyltransferase</keyword>
<dbReference type="NCBIfam" id="NF004970">
    <property type="entry name" value="PRK06333.1"/>
    <property type="match status" value="1"/>
</dbReference>
<evidence type="ECO:0000256" key="13">
    <source>
        <dbReference type="RuleBase" id="RU003694"/>
    </source>
</evidence>
<name>A0A6F8PNW8_9GAMM</name>
<dbReference type="NCBIfam" id="NF005589">
    <property type="entry name" value="PRK07314.1"/>
    <property type="match status" value="1"/>
</dbReference>
<keyword evidence="6 11" id="KW-0808">Transferase</keyword>
<dbReference type="UniPathway" id="UPA00094"/>
<evidence type="ECO:0000256" key="11">
    <source>
        <dbReference type="PIRNR" id="PIRNR000447"/>
    </source>
</evidence>
<dbReference type="InterPro" id="IPR014031">
    <property type="entry name" value="Ketoacyl_synth_C"/>
</dbReference>
<dbReference type="PANTHER" id="PTHR11712:SF336">
    <property type="entry name" value="3-OXOACYL-[ACYL-CARRIER-PROTEIN] SYNTHASE, MITOCHONDRIAL"/>
    <property type="match status" value="1"/>
</dbReference>
<dbReference type="InterPro" id="IPR018201">
    <property type="entry name" value="Ketoacyl_synth_AS"/>
</dbReference>
<dbReference type="InterPro" id="IPR020841">
    <property type="entry name" value="PKS_Beta-ketoAc_synthase_dom"/>
</dbReference>
<dbReference type="SMART" id="SM00825">
    <property type="entry name" value="PKS_KS"/>
    <property type="match status" value="1"/>
</dbReference>
<dbReference type="GO" id="GO:0004315">
    <property type="term" value="F:3-oxoacyl-[acyl-carrier-protein] synthase activity"/>
    <property type="evidence" value="ECO:0007669"/>
    <property type="project" value="UniProtKB-UniRule"/>
</dbReference>
<dbReference type="Gene3D" id="3.40.47.10">
    <property type="match status" value="1"/>
</dbReference>
<dbReference type="RefSeq" id="WP_173291580.1">
    <property type="nucleotide sequence ID" value="NZ_AP021888.1"/>
</dbReference>
<keyword evidence="5 11" id="KW-0444">Lipid biosynthesis</keyword>